<dbReference type="STRING" id="991.IW20_11940"/>
<accession>A0A086AH86</accession>
<protein>
    <submittedName>
        <fullName evidence="2">Uncharacterized protein</fullName>
    </submittedName>
</protein>
<dbReference type="AlphaFoldDB" id="A0A086AH86"/>
<evidence type="ECO:0000313" key="2">
    <source>
        <dbReference type="EMBL" id="KFF16050.1"/>
    </source>
</evidence>
<proteinExistence type="predicted"/>
<evidence type="ECO:0000313" key="5">
    <source>
        <dbReference type="Proteomes" id="UP000198424"/>
    </source>
</evidence>
<dbReference type="Proteomes" id="UP000198424">
    <property type="component" value="Unassembled WGS sequence"/>
</dbReference>
<dbReference type="EMBL" id="JPRM01000016">
    <property type="protein sequence ID" value="KFF16050.1"/>
    <property type="molecule type" value="Genomic_DNA"/>
</dbReference>
<keyword evidence="5" id="KW-1185">Reference proteome</keyword>
<gene>
    <name evidence="3" type="ORF">B0A62_25110</name>
    <name evidence="2" type="ORF">IW20_11940</name>
</gene>
<evidence type="ECO:0000313" key="3">
    <source>
        <dbReference type="EMBL" id="OXA84500.1"/>
    </source>
</evidence>
<dbReference type="EMBL" id="MUGY01000070">
    <property type="protein sequence ID" value="OXA84500.1"/>
    <property type="molecule type" value="Genomic_DNA"/>
</dbReference>
<keyword evidence="1" id="KW-0472">Membrane</keyword>
<feature type="transmembrane region" description="Helical" evidence="1">
    <location>
        <begin position="119"/>
        <end position="139"/>
    </location>
</feature>
<reference evidence="2 4" key="1">
    <citation type="submission" date="2014-07" db="EMBL/GenBank/DDBJ databases">
        <title>Genome of Flavobacterium hydatis DSM 2063.</title>
        <authorList>
            <person name="Pipes S.E."/>
            <person name="Stropko S.J."/>
            <person name="Newman J.D."/>
        </authorList>
    </citation>
    <scope>NUCLEOTIDE SEQUENCE [LARGE SCALE GENOMIC DNA]</scope>
    <source>
        <strain evidence="2 4">DSM 2063</strain>
    </source>
</reference>
<evidence type="ECO:0000313" key="4">
    <source>
        <dbReference type="Proteomes" id="UP000028712"/>
    </source>
</evidence>
<organism evidence="2 4">
    <name type="scientific">Flavobacterium hydatis</name>
    <name type="common">Cytophaga aquatilis</name>
    <dbReference type="NCBI Taxonomy" id="991"/>
    <lineage>
        <taxon>Bacteria</taxon>
        <taxon>Pseudomonadati</taxon>
        <taxon>Bacteroidota</taxon>
        <taxon>Flavobacteriia</taxon>
        <taxon>Flavobacteriales</taxon>
        <taxon>Flavobacteriaceae</taxon>
        <taxon>Flavobacterium</taxon>
    </lineage>
</organism>
<keyword evidence="1" id="KW-0812">Transmembrane</keyword>
<keyword evidence="1" id="KW-1133">Transmembrane helix</keyword>
<dbReference type="eggNOG" id="ENOG502ZY7B">
    <property type="taxonomic scope" value="Bacteria"/>
</dbReference>
<sequence>MGDFHHHGTCSAKSPDFVATTKGITKNKNDMENAGILFENHFKIYVLFKDKIVFESELEKQNIEYYCDIENQPNFESGIRYFINESNRVQVDTIFKENKIIASTETIRISDYQDGKKSMVFYFKVTGLVIGITILIMLLEKILK</sequence>
<dbReference type="Proteomes" id="UP000028712">
    <property type="component" value="Unassembled WGS sequence"/>
</dbReference>
<comment type="caution">
    <text evidence="2">The sequence shown here is derived from an EMBL/GenBank/DDBJ whole genome shotgun (WGS) entry which is preliminary data.</text>
</comment>
<name>A0A086AH86_FLAHY</name>
<evidence type="ECO:0000256" key="1">
    <source>
        <dbReference type="SAM" id="Phobius"/>
    </source>
</evidence>
<reference evidence="3 5" key="2">
    <citation type="submission" date="2016-11" db="EMBL/GenBank/DDBJ databases">
        <title>Whole genomes of Flavobacteriaceae.</title>
        <authorList>
            <person name="Stine C."/>
            <person name="Li C."/>
            <person name="Tadesse D."/>
        </authorList>
    </citation>
    <scope>NUCLEOTIDE SEQUENCE [LARGE SCALE GENOMIC DNA]</scope>
    <source>
        <strain evidence="3 5">ATCC 29551</strain>
    </source>
</reference>